<dbReference type="SUPFAM" id="SSF103473">
    <property type="entry name" value="MFS general substrate transporter"/>
    <property type="match status" value="1"/>
</dbReference>
<dbReference type="Pfam" id="PF07690">
    <property type="entry name" value="MFS_1"/>
    <property type="match status" value="1"/>
</dbReference>
<feature type="transmembrane region" description="Helical" evidence="3">
    <location>
        <begin position="261"/>
        <end position="282"/>
    </location>
</feature>
<feature type="transmembrane region" description="Helical" evidence="3">
    <location>
        <begin position="206"/>
        <end position="225"/>
    </location>
</feature>
<dbReference type="Gene3D" id="1.20.1250.20">
    <property type="entry name" value="MFS general substrate transporter like domains"/>
    <property type="match status" value="2"/>
</dbReference>
<feature type="transmembrane region" description="Helical" evidence="3">
    <location>
        <begin position="326"/>
        <end position="342"/>
    </location>
</feature>
<evidence type="ECO:0000313" key="5">
    <source>
        <dbReference type="EMBL" id="CDS03795.1"/>
    </source>
</evidence>
<dbReference type="InterPro" id="IPR050327">
    <property type="entry name" value="Proton-linked_MCT"/>
</dbReference>
<protein>
    <recommendedName>
        <fullName evidence="4">Major facilitator superfamily (MFS) profile domain-containing protein</fullName>
    </recommendedName>
</protein>
<accession>A0A077WAK4</accession>
<keyword evidence="3" id="KW-0472">Membrane</keyword>
<evidence type="ECO:0000256" key="1">
    <source>
        <dbReference type="ARBA" id="ARBA00004141"/>
    </source>
</evidence>
<feature type="transmembrane region" description="Helical" evidence="3">
    <location>
        <begin position="52"/>
        <end position="75"/>
    </location>
</feature>
<dbReference type="PROSITE" id="PS50850">
    <property type="entry name" value="MFS"/>
    <property type="match status" value="1"/>
</dbReference>
<comment type="subcellular location">
    <subcellularLocation>
        <location evidence="1">Membrane</location>
        <topology evidence="1">Multi-pass membrane protein</topology>
    </subcellularLocation>
</comment>
<feature type="transmembrane region" description="Helical" evidence="3">
    <location>
        <begin position="294"/>
        <end position="314"/>
    </location>
</feature>
<feature type="transmembrane region" description="Helical" evidence="3">
    <location>
        <begin position="117"/>
        <end position="135"/>
    </location>
</feature>
<evidence type="ECO:0000256" key="3">
    <source>
        <dbReference type="SAM" id="Phobius"/>
    </source>
</evidence>
<name>A0A077WAK4_9FUNG</name>
<feature type="domain" description="Major facilitator superfamily (MFS) profile" evidence="4">
    <location>
        <begin position="260"/>
        <end position="446"/>
    </location>
</feature>
<dbReference type="PANTHER" id="PTHR11360:SF284">
    <property type="entry name" value="EG:103B4.3 PROTEIN-RELATED"/>
    <property type="match status" value="1"/>
</dbReference>
<dbReference type="GO" id="GO:0016020">
    <property type="term" value="C:membrane"/>
    <property type="evidence" value="ECO:0007669"/>
    <property type="project" value="UniProtKB-SubCell"/>
</dbReference>
<sequence>MKCQENVTDSPVQSIRSIEDHRVIDQDYHAEKLQESLHDGPYWTEGIHNPGWLTVLGTWITYFVCAGTTSSWGVFQAEYNKMYSNEIVVSVIGSTAAAVSMLGILATSLIYRIGIRYTMLLGASVSTVALILACFSTELWQLFMTQGFIFGLGLCLVFSSPATLVSQWFVKRRALVNAIAWSGATIGPMISANGFQALLTTFGRQLTLAIMAGAVFVLLLVAVILSRPRYSVIHSTNNTPNNMTKYDDEHPSEKSLLNTRFILTLFLSFAYPFHWQTIAFLAPSYAQHVGASSALAASTIIILFATTTISRIVFGYIADRFGRMNVLMITLSMNAIFIMAFWRYANTFPMFAVFCGLLGIFGGHWPNMRPVIISDLVGMKKAQKAVCVTYAFAVPGCLAGNPFISYIHSRYGWTVAIQIIGVFGAFSTLAALAVRFMTNKQVLAIV</sequence>
<feature type="transmembrane region" description="Helical" evidence="3">
    <location>
        <begin position="413"/>
        <end position="434"/>
    </location>
</feature>
<dbReference type="GO" id="GO:0022857">
    <property type="term" value="F:transmembrane transporter activity"/>
    <property type="evidence" value="ECO:0007669"/>
    <property type="project" value="InterPro"/>
</dbReference>
<dbReference type="EMBL" id="LK023314">
    <property type="protein sequence ID" value="CDS03795.1"/>
    <property type="molecule type" value="Genomic_DNA"/>
</dbReference>
<evidence type="ECO:0000259" key="4">
    <source>
        <dbReference type="PROSITE" id="PS50850"/>
    </source>
</evidence>
<dbReference type="PANTHER" id="PTHR11360">
    <property type="entry name" value="MONOCARBOXYLATE TRANSPORTER"/>
    <property type="match status" value="1"/>
</dbReference>
<dbReference type="InterPro" id="IPR036259">
    <property type="entry name" value="MFS_trans_sf"/>
</dbReference>
<feature type="transmembrane region" description="Helical" evidence="3">
    <location>
        <begin position="348"/>
        <end position="365"/>
    </location>
</feature>
<feature type="transmembrane region" description="Helical" evidence="3">
    <location>
        <begin position="147"/>
        <end position="170"/>
    </location>
</feature>
<dbReference type="InterPro" id="IPR011701">
    <property type="entry name" value="MFS"/>
</dbReference>
<comment type="similarity">
    <text evidence="2">Belongs to the major facilitator superfamily. Monocarboxylate porter (TC 2.A.1.13) family.</text>
</comment>
<evidence type="ECO:0000256" key="2">
    <source>
        <dbReference type="ARBA" id="ARBA00006727"/>
    </source>
</evidence>
<proteinExistence type="inferred from homology"/>
<gene>
    <name evidence="5" type="ORF">LRAMOSA06750</name>
</gene>
<keyword evidence="3" id="KW-0812">Transmembrane</keyword>
<keyword evidence="3" id="KW-1133">Transmembrane helix</keyword>
<feature type="transmembrane region" description="Helical" evidence="3">
    <location>
        <begin position="87"/>
        <end position="111"/>
    </location>
</feature>
<feature type="transmembrane region" description="Helical" evidence="3">
    <location>
        <begin position="385"/>
        <end position="407"/>
    </location>
</feature>
<reference evidence="5" key="1">
    <citation type="journal article" date="2014" name="Genome Announc.">
        <title>De novo whole-genome sequence and genome annotation of Lichtheimia ramosa.</title>
        <authorList>
            <person name="Linde J."/>
            <person name="Schwartze V."/>
            <person name="Binder U."/>
            <person name="Lass-Florl C."/>
            <person name="Voigt K."/>
            <person name="Horn F."/>
        </authorList>
    </citation>
    <scope>NUCLEOTIDE SEQUENCE</scope>
    <source>
        <strain evidence="5">JMRC FSU:6197</strain>
    </source>
</reference>
<dbReference type="AlphaFoldDB" id="A0A077WAK4"/>
<organism evidence="5">
    <name type="scientific">Lichtheimia ramosa</name>
    <dbReference type="NCBI Taxonomy" id="688394"/>
    <lineage>
        <taxon>Eukaryota</taxon>
        <taxon>Fungi</taxon>
        <taxon>Fungi incertae sedis</taxon>
        <taxon>Mucoromycota</taxon>
        <taxon>Mucoromycotina</taxon>
        <taxon>Mucoromycetes</taxon>
        <taxon>Mucorales</taxon>
        <taxon>Lichtheimiaceae</taxon>
        <taxon>Lichtheimia</taxon>
    </lineage>
</organism>
<dbReference type="InterPro" id="IPR020846">
    <property type="entry name" value="MFS_dom"/>
</dbReference>
<dbReference type="OrthoDB" id="6499973at2759"/>